<evidence type="ECO:0000259" key="5">
    <source>
        <dbReference type="Pfam" id="PF00891"/>
    </source>
</evidence>
<dbReference type="CDD" id="cd02440">
    <property type="entry name" value="AdoMet_MTases"/>
    <property type="match status" value="1"/>
</dbReference>
<evidence type="ECO:0000313" key="8">
    <source>
        <dbReference type="Proteomes" id="UP000270343"/>
    </source>
</evidence>
<evidence type="ECO:0000256" key="1">
    <source>
        <dbReference type="ARBA" id="ARBA00022603"/>
    </source>
</evidence>
<dbReference type="SUPFAM" id="SSF53335">
    <property type="entry name" value="S-adenosyl-L-methionine-dependent methyltransferases"/>
    <property type="match status" value="1"/>
</dbReference>
<dbReference type="OrthoDB" id="582216at2"/>
<dbReference type="Gene3D" id="3.40.50.150">
    <property type="entry name" value="Vaccinia Virus protein VP39"/>
    <property type="match status" value="1"/>
</dbReference>
<evidence type="ECO:0000256" key="3">
    <source>
        <dbReference type="ARBA" id="ARBA00022691"/>
    </source>
</evidence>
<dbReference type="GO" id="GO:0032259">
    <property type="term" value="P:methylation"/>
    <property type="evidence" value="ECO:0007669"/>
    <property type="project" value="UniProtKB-KW"/>
</dbReference>
<keyword evidence="2 7" id="KW-0808">Transferase</keyword>
<dbReference type="InterPro" id="IPR012967">
    <property type="entry name" value="COMT_dimerisation"/>
</dbReference>
<dbReference type="InterPro" id="IPR016461">
    <property type="entry name" value="COMT-like"/>
</dbReference>
<evidence type="ECO:0000259" key="6">
    <source>
        <dbReference type="Pfam" id="PF08100"/>
    </source>
</evidence>
<reference evidence="7 8" key="1">
    <citation type="journal article" date="2015" name="Antonie Van Leeuwenhoek">
        <title>Streptomyces klenkii sp. nov., isolated from deep marine sediment.</title>
        <authorList>
            <person name="Veyisoglu A."/>
            <person name="Sahin N."/>
        </authorList>
    </citation>
    <scope>NUCLEOTIDE SEQUENCE [LARGE SCALE GENOMIC DNA]</scope>
    <source>
        <strain evidence="7 8">KCTC 29202</strain>
    </source>
</reference>
<dbReference type="GO" id="GO:0046983">
    <property type="term" value="F:protein dimerization activity"/>
    <property type="evidence" value="ECO:0007669"/>
    <property type="project" value="InterPro"/>
</dbReference>
<keyword evidence="1 7" id="KW-0489">Methyltransferase</keyword>
<keyword evidence="8" id="KW-1185">Reference proteome</keyword>
<dbReference type="SUPFAM" id="SSF46785">
    <property type="entry name" value="Winged helix' DNA-binding domain"/>
    <property type="match status" value="1"/>
</dbReference>
<dbReference type="PROSITE" id="PS51683">
    <property type="entry name" value="SAM_OMT_II"/>
    <property type="match status" value="1"/>
</dbReference>
<dbReference type="GO" id="GO:0008171">
    <property type="term" value="F:O-methyltransferase activity"/>
    <property type="evidence" value="ECO:0007669"/>
    <property type="project" value="InterPro"/>
</dbReference>
<sequence length="336" mass="35780">MQLSTGFWAFKTLAAAHELGLFAVLDELGSATVGQVAAKLEIADRPARMLLTGCAALGLVEVEAGEGEGGAFANSAMAEAYLVPSRPYYFGGWVRMLDRRLYPGWGRLDEALRTNAPTTWDPRTQESLFSGEDPALLETFWQAMYSLSSSTARGLARAADLGAYRRLLDVGGGSGAYAIELCRAYPGLRATVFDLPHVCPIAAGRAAEAGLSERIAVHPGDFLNDPALPQGHDLILLSMVLHDWDEPTGRALLAKCHAALPPGGAVVISELMVDDDRSGPAAAALMGLNMLVETVGGENYTAAEYGRWLTDTGFEQPRDVLLDGPGANRVLVAVRH</sequence>
<feature type="active site" description="Proton acceptor" evidence="4">
    <location>
        <position position="242"/>
    </location>
</feature>
<evidence type="ECO:0000256" key="4">
    <source>
        <dbReference type="PIRSR" id="PIRSR005739-1"/>
    </source>
</evidence>
<dbReference type="InterPro" id="IPR036388">
    <property type="entry name" value="WH-like_DNA-bd_sf"/>
</dbReference>
<organism evidence="7 8">
    <name type="scientific">Streptomyces klenkii</name>
    <dbReference type="NCBI Taxonomy" id="1420899"/>
    <lineage>
        <taxon>Bacteria</taxon>
        <taxon>Bacillati</taxon>
        <taxon>Actinomycetota</taxon>
        <taxon>Actinomycetes</taxon>
        <taxon>Kitasatosporales</taxon>
        <taxon>Streptomycetaceae</taxon>
        <taxon>Streptomyces</taxon>
    </lineage>
</organism>
<dbReference type="InterPro" id="IPR001077">
    <property type="entry name" value="COMT_C"/>
</dbReference>
<proteinExistence type="predicted"/>
<dbReference type="PIRSF" id="PIRSF005739">
    <property type="entry name" value="O-mtase"/>
    <property type="match status" value="1"/>
</dbReference>
<feature type="domain" description="O-methyltransferase dimerisation" evidence="6">
    <location>
        <begin position="1"/>
        <end position="83"/>
    </location>
</feature>
<feature type="domain" description="O-methyltransferase C-terminal" evidence="5">
    <location>
        <begin position="108"/>
        <end position="315"/>
    </location>
</feature>
<dbReference type="PANTHER" id="PTHR43712">
    <property type="entry name" value="PUTATIVE (AFU_ORTHOLOGUE AFUA_4G14580)-RELATED"/>
    <property type="match status" value="1"/>
</dbReference>
<dbReference type="Pfam" id="PF08100">
    <property type="entry name" value="Dimerisation"/>
    <property type="match status" value="1"/>
</dbReference>
<evidence type="ECO:0000256" key="2">
    <source>
        <dbReference type="ARBA" id="ARBA00022679"/>
    </source>
</evidence>
<dbReference type="AlphaFoldDB" id="A0A3B0BKG1"/>
<dbReference type="InterPro" id="IPR036390">
    <property type="entry name" value="WH_DNA-bd_sf"/>
</dbReference>
<gene>
    <name evidence="7" type="ORF">D7231_15025</name>
</gene>
<dbReference type="PANTHER" id="PTHR43712:SF2">
    <property type="entry name" value="O-METHYLTRANSFERASE CICE"/>
    <property type="match status" value="1"/>
</dbReference>
<dbReference type="EMBL" id="RBAM01000005">
    <property type="protein sequence ID" value="RKN72768.1"/>
    <property type="molecule type" value="Genomic_DNA"/>
</dbReference>
<dbReference type="Pfam" id="PF00891">
    <property type="entry name" value="Methyltransf_2"/>
    <property type="match status" value="1"/>
</dbReference>
<name>A0A3B0BKG1_9ACTN</name>
<dbReference type="InterPro" id="IPR029063">
    <property type="entry name" value="SAM-dependent_MTases_sf"/>
</dbReference>
<accession>A0A3B0BKG1</accession>
<protein>
    <submittedName>
        <fullName evidence="7">Methyltransferase domain-containing protein</fullName>
    </submittedName>
</protein>
<dbReference type="Gene3D" id="1.10.10.10">
    <property type="entry name" value="Winged helix-like DNA-binding domain superfamily/Winged helix DNA-binding domain"/>
    <property type="match status" value="1"/>
</dbReference>
<evidence type="ECO:0000313" key="7">
    <source>
        <dbReference type="EMBL" id="RKN72768.1"/>
    </source>
</evidence>
<keyword evidence="3" id="KW-0949">S-adenosyl-L-methionine</keyword>
<comment type="caution">
    <text evidence="7">The sequence shown here is derived from an EMBL/GenBank/DDBJ whole genome shotgun (WGS) entry which is preliminary data.</text>
</comment>
<dbReference type="Proteomes" id="UP000270343">
    <property type="component" value="Unassembled WGS sequence"/>
</dbReference>